<proteinExistence type="predicted"/>
<comment type="caution">
    <text evidence="1">The sequence shown here is derived from an EMBL/GenBank/DDBJ whole genome shotgun (WGS) entry which is preliminary data.</text>
</comment>
<dbReference type="RefSeq" id="WP_065413701.1">
    <property type="nucleotide sequence ID" value="NZ_MASQ01000098.1"/>
</dbReference>
<evidence type="ECO:0000313" key="2">
    <source>
        <dbReference type="Proteomes" id="UP000093129"/>
    </source>
</evidence>
<dbReference type="AlphaFoldDB" id="A0A1B9BX34"/>
<accession>A0A1B9BX34</accession>
<sequence>MQNPFFQKPILNSPYGYPQRHWELDEQGQPTQRISDWEGEFCRVVEEHPRVCAYVKNHNLGFEVPYRYGFESRIVEIKGYRGEDAKDKKAIMDTYRVPDVNNLGSHGRWAFAEFTDVWLMQEDFVRQIALFFDRTIASVVDSHLSGAMSCPS</sequence>
<gene>
    <name evidence="1" type="ORF">BBC27_13880</name>
</gene>
<evidence type="ECO:0000313" key="1">
    <source>
        <dbReference type="EMBL" id="OCB02288.1"/>
    </source>
</evidence>
<dbReference type="Proteomes" id="UP000093129">
    <property type="component" value="Unassembled WGS sequence"/>
</dbReference>
<organism evidence="1 2">
    <name type="scientific">Acidithiobacillus ferrivorans</name>
    <dbReference type="NCBI Taxonomy" id="160808"/>
    <lineage>
        <taxon>Bacteria</taxon>
        <taxon>Pseudomonadati</taxon>
        <taxon>Pseudomonadota</taxon>
        <taxon>Acidithiobacillia</taxon>
        <taxon>Acidithiobacillales</taxon>
        <taxon>Acidithiobacillaceae</taxon>
        <taxon>Acidithiobacillus</taxon>
    </lineage>
</organism>
<dbReference type="EMBL" id="MASQ01000098">
    <property type="protein sequence ID" value="OCB02288.1"/>
    <property type="molecule type" value="Genomic_DNA"/>
</dbReference>
<protein>
    <submittedName>
        <fullName evidence="1">Uncharacterized protein</fullName>
    </submittedName>
</protein>
<reference evidence="1 2" key="1">
    <citation type="submission" date="2016-07" db="EMBL/GenBank/DDBJ databases">
        <title>Draft genome of a psychrotolerant acidophile Acidithiobacillus ferrivorans strain YL15.</title>
        <authorList>
            <person name="Peng T."/>
            <person name="Ma L."/>
            <person name="Nan M."/>
            <person name="An N."/>
            <person name="Wang M."/>
            <person name="Qiu G."/>
            <person name="Zeng W."/>
        </authorList>
    </citation>
    <scope>NUCLEOTIDE SEQUENCE [LARGE SCALE GENOMIC DNA]</scope>
    <source>
        <strain evidence="1 2">YL15</strain>
    </source>
</reference>
<name>A0A1B9BX34_9PROT</name>